<reference evidence="2" key="2">
    <citation type="submission" date="2015-03" db="EMBL/GenBank/DDBJ databases">
        <title>Genome sequence of Paenibacillus beijingensis strain DSM 24997T.</title>
        <authorList>
            <person name="Kwak Y."/>
            <person name="Shin J.-H."/>
        </authorList>
    </citation>
    <scope>NUCLEOTIDE SEQUENCE [LARGE SCALE GENOMIC DNA]</scope>
    <source>
        <strain evidence="2">DSM 24997</strain>
    </source>
</reference>
<protein>
    <submittedName>
        <fullName evidence="1">Uncharacterized protein</fullName>
    </submittedName>
</protein>
<organism evidence="1 2">
    <name type="scientific">Paenibacillus beijingensis</name>
    <dbReference type="NCBI Taxonomy" id="1126833"/>
    <lineage>
        <taxon>Bacteria</taxon>
        <taxon>Bacillati</taxon>
        <taxon>Bacillota</taxon>
        <taxon>Bacilli</taxon>
        <taxon>Bacillales</taxon>
        <taxon>Paenibacillaceae</taxon>
        <taxon>Paenibacillus</taxon>
    </lineage>
</organism>
<keyword evidence="2" id="KW-1185">Reference proteome</keyword>
<sequence>MNPYVYSRPIASFLWKLICMWTDSRQAALQSTPKPAAAGEEKHSFLPAAFSYESASPAARSKSSLLAVIFTLPLIFHSVFV</sequence>
<name>A0A0D5NI30_9BACL</name>
<evidence type="ECO:0000313" key="2">
    <source>
        <dbReference type="Proteomes" id="UP000032633"/>
    </source>
</evidence>
<accession>A0A0D5NI30</accession>
<dbReference type="STRING" id="1126833.VN24_08515"/>
<gene>
    <name evidence="1" type="ORF">VN24_08515</name>
</gene>
<dbReference type="Proteomes" id="UP000032633">
    <property type="component" value="Chromosome"/>
</dbReference>
<dbReference type="KEGG" id="pbj:VN24_08515"/>
<dbReference type="PATRIC" id="fig|1126833.4.peg.1878"/>
<dbReference type="AlphaFoldDB" id="A0A0D5NI30"/>
<dbReference type="HOGENOM" id="CLU_2570537_0_0_9"/>
<dbReference type="EMBL" id="CP011058">
    <property type="protein sequence ID" value="AJY74612.1"/>
    <property type="molecule type" value="Genomic_DNA"/>
</dbReference>
<proteinExistence type="predicted"/>
<evidence type="ECO:0000313" key="1">
    <source>
        <dbReference type="EMBL" id="AJY74612.1"/>
    </source>
</evidence>
<reference evidence="1 2" key="1">
    <citation type="journal article" date="2015" name="J. Biotechnol.">
        <title>Complete genome sequence of Paenibacillus beijingensis 7188(T) (=DSM 24997(T)), a novel rhizobacterium from jujube garden soil.</title>
        <authorList>
            <person name="Kwak Y."/>
            <person name="Shin J.H."/>
        </authorList>
    </citation>
    <scope>NUCLEOTIDE SEQUENCE [LARGE SCALE GENOMIC DNA]</scope>
    <source>
        <strain evidence="1 2">DSM 24997</strain>
    </source>
</reference>